<dbReference type="eggNOG" id="COG3005">
    <property type="taxonomic scope" value="Bacteria"/>
</dbReference>
<evidence type="ECO:0000256" key="7">
    <source>
        <dbReference type="ARBA" id="ARBA00022723"/>
    </source>
</evidence>
<keyword evidence="11 13" id="KW-0472">Membrane</keyword>
<evidence type="ECO:0000256" key="5">
    <source>
        <dbReference type="ARBA" id="ARBA00022617"/>
    </source>
</evidence>
<evidence type="ECO:0000256" key="2">
    <source>
        <dbReference type="ARBA" id="ARBA00007395"/>
    </source>
</evidence>
<comment type="subcellular location">
    <subcellularLocation>
        <location evidence="1">Cell membrane</location>
    </subcellularLocation>
</comment>
<evidence type="ECO:0000256" key="11">
    <source>
        <dbReference type="ARBA" id="ARBA00023136"/>
    </source>
</evidence>
<dbReference type="NCBIfam" id="TIGR03153">
    <property type="entry name" value="cytochr_NrfH"/>
    <property type="match status" value="1"/>
</dbReference>
<gene>
    <name evidence="15" type="ORF">Desgi_2981</name>
</gene>
<dbReference type="InterPro" id="IPR036280">
    <property type="entry name" value="Multihaem_cyt_sf"/>
</dbReference>
<evidence type="ECO:0000256" key="4">
    <source>
        <dbReference type="ARBA" id="ARBA00022475"/>
    </source>
</evidence>
<evidence type="ECO:0000256" key="1">
    <source>
        <dbReference type="ARBA" id="ARBA00004236"/>
    </source>
</evidence>
<name>R4KRY8_9FIRM</name>
<keyword evidence="9 13" id="KW-1133">Transmembrane helix</keyword>
<dbReference type="GO" id="GO:0009055">
    <property type="term" value="F:electron transfer activity"/>
    <property type="evidence" value="ECO:0007669"/>
    <property type="project" value="TreeGrafter"/>
</dbReference>
<keyword evidence="6 13" id="KW-0812">Transmembrane</keyword>
<feature type="domain" description="NapC/NirT cytochrome c N-terminal" evidence="14">
    <location>
        <begin position="50"/>
        <end position="176"/>
    </location>
</feature>
<dbReference type="InterPro" id="IPR017571">
    <property type="entry name" value="NrfH"/>
</dbReference>
<evidence type="ECO:0000256" key="6">
    <source>
        <dbReference type="ARBA" id="ARBA00022692"/>
    </source>
</evidence>
<keyword evidence="8" id="KW-0249">Electron transport</keyword>
<dbReference type="STRING" id="767817.Desgi_2981"/>
<protein>
    <submittedName>
        <fullName evidence="15">Cytochrome c nitrate reductase, small subunit</fullName>
    </submittedName>
</protein>
<comment type="similarity">
    <text evidence="2">Belongs to the NapC/NirT/NrfH family.</text>
</comment>
<dbReference type="PANTHER" id="PTHR30333:SF1">
    <property type="entry name" value="CYTOCHROME C-TYPE PROTEIN NAPC"/>
    <property type="match status" value="1"/>
</dbReference>
<dbReference type="PANTHER" id="PTHR30333">
    <property type="entry name" value="CYTOCHROME C-TYPE PROTEIN"/>
    <property type="match status" value="1"/>
</dbReference>
<dbReference type="SUPFAM" id="SSF48695">
    <property type="entry name" value="Multiheme cytochromes"/>
    <property type="match status" value="1"/>
</dbReference>
<dbReference type="InterPro" id="IPR038266">
    <property type="entry name" value="NapC/NirT_cytc_sf"/>
</dbReference>
<dbReference type="HOGENOM" id="CLU_096753_0_1_9"/>
<sequence>MKESLQDAEAGSDMAYDAETKGTGGKDNKKQPPAGKGWFERWRPRLPFLLGGLLVLAVLSVWGAKVTLAKTDSPEYCLSCHVMENHYESWFHSAHHMAATCSDCHVPHQNTATKLVAKGIDGMRDAYYFYTNQVPDPIQLSDRGSKIVRENCLRCHGNLMEEVENEDRDCWECHRSVPHGY</sequence>
<keyword evidence="7" id="KW-0479">Metal-binding</keyword>
<feature type="compositionally biased region" description="Basic and acidic residues" evidence="12">
    <location>
        <begin position="18"/>
        <end position="30"/>
    </location>
</feature>
<accession>R4KRY8</accession>
<dbReference type="GO" id="GO:0005886">
    <property type="term" value="C:plasma membrane"/>
    <property type="evidence" value="ECO:0007669"/>
    <property type="project" value="UniProtKB-SubCell"/>
</dbReference>
<keyword evidence="5" id="KW-0349">Heme</keyword>
<keyword evidence="16" id="KW-1185">Reference proteome</keyword>
<evidence type="ECO:0000256" key="10">
    <source>
        <dbReference type="ARBA" id="ARBA00023004"/>
    </source>
</evidence>
<dbReference type="Gene3D" id="1.10.3820.10">
    <property type="entry name" value="Di-heme elbow motif domain"/>
    <property type="match status" value="1"/>
</dbReference>
<evidence type="ECO:0000256" key="8">
    <source>
        <dbReference type="ARBA" id="ARBA00022982"/>
    </source>
</evidence>
<dbReference type="Pfam" id="PF03264">
    <property type="entry name" value="Cytochrom_NNT"/>
    <property type="match status" value="1"/>
</dbReference>
<proteinExistence type="inferred from homology"/>
<feature type="transmembrane region" description="Helical" evidence="13">
    <location>
        <begin position="46"/>
        <end position="64"/>
    </location>
</feature>
<dbReference type="GO" id="GO:0046872">
    <property type="term" value="F:metal ion binding"/>
    <property type="evidence" value="ECO:0007669"/>
    <property type="project" value="UniProtKB-KW"/>
</dbReference>
<dbReference type="InterPro" id="IPR005126">
    <property type="entry name" value="NapC/NirT_cyt_c_N"/>
</dbReference>
<evidence type="ECO:0000256" key="9">
    <source>
        <dbReference type="ARBA" id="ARBA00022989"/>
    </source>
</evidence>
<organism evidence="15 16">
    <name type="scientific">Desulfoscipio gibsoniae DSM 7213</name>
    <dbReference type="NCBI Taxonomy" id="767817"/>
    <lineage>
        <taxon>Bacteria</taxon>
        <taxon>Bacillati</taxon>
        <taxon>Bacillota</taxon>
        <taxon>Clostridia</taxon>
        <taxon>Eubacteriales</taxon>
        <taxon>Desulfallaceae</taxon>
        <taxon>Desulfoscipio</taxon>
    </lineage>
</organism>
<reference evidence="15 16" key="1">
    <citation type="submission" date="2012-01" db="EMBL/GenBank/DDBJ databases">
        <title>Complete sequence of Desulfotomaculum gibsoniae DSM 7213.</title>
        <authorList>
            <consortium name="US DOE Joint Genome Institute"/>
            <person name="Lucas S."/>
            <person name="Han J."/>
            <person name="Lapidus A."/>
            <person name="Cheng J.-F."/>
            <person name="Goodwin L."/>
            <person name="Pitluck S."/>
            <person name="Peters L."/>
            <person name="Ovchinnikova G."/>
            <person name="Teshima H."/>
            <person name="Detter J.C."/>
            <person name="Han C."/>
            <person name="Tapia R."/>
            <person name="Land M."/>
            <person name="Hauser L."/>
            <person name="Kyrpides N."/>
            <person name="Ivanova N."/>
            <person name="Pagani I."/>
            <person name="Parshina S."/>
            <person name="Plugge C."/>
            <person name="Muyzer G."/>
            <person name="Kuever J."/>
            <person name="Ivanova A."/>
            <person name="Nazina T."/>
            <person name="Klenk H.-P."/>
            <person name="Brambilla E."/>
            <person name="Spring S."/>
            <person name="Stams A.F."/>
            <person name="Woyke T."/>
        </authorList>
    </citation>
    <scope>NUCLEOTIDE SEQUENCE [LARGE SCALE GENOMIC DNA]</scope>
    <source>
        <strain evidence="15 16">DSM 7213</strain>
    </source>
</reference>
<dbReference type="KEGG" id="dgi:Desgi_2981"/>
<evidence type="ECO:0000313" key="15">
    <source>
        <dbReference type="EMBL" id="AGL02366.1"/>
    </source>
</evidence>
<dbReference type="InterPro" id="IPR051174">
    <property type="entry name" value="Cytochrome_c-type_ET"/>
</dbReference>
<keyword evidence="3" id="KW-0813">Transport</keyword>
<evidence type="ECO:0000259" key="14">
    <source>
        <dbReference type="Pfam" id="PF03264"/>
    </source>
</evidence>
<feature type="region of interest" description="Disordered" evidence="12">
    <location>
        <begin position="1"/>
        <end position="36"/>
    </location>
</feature>
<evidence type="ECO:0000256" key="13">
    <source>
        <dbReference type="SAM" id="Phobius"/>
    </source>
</evidence>
<dbReference type="GO" id="GO:0022900">
    <property type="term" value="P:electron transport chain"/>
    <property type="evidence" value="ECO:0007669"/>
    <property type="project" value="InterPro"/>
</dbReference>
<evidence type="ECO:0000313" key="16">
    <source>
        <dbReference type="Proteomes" id="UP000013520"/>
    </source>
</evidence>
<keyword evidence="4" id="KW-1003">Cell membrane</keyword>
<dbReference type="GO" id="GO:0009061">
    <property type="term" value="P:anaerobic respiration"/>
    <property type="evidence" value="ECO:0007669"/>
    <property type="project" value="TreeGrafter"/>
</dbReference>
<keyword evidence="10" id="KW-0408">Iron</keyword>
<evidence type="ECO:0000256" key="3">
    <source>
        <dbReference type="ARBA" id="ARBA00022448"/>
    </source>
</evidence>
<dbReference type="Proteomes" id="UP000013520">
    <property type="component" value="Chromosome"/>
</dbReference>
<dbReference type="AlphaFoldDB" id="R4KRY8"/>
<dbReference type="EMBL" id="CP003273">
    <property type="protein sequence ID" value="AGL02366.1"/>
    <property type="molecule type" value="Genomic_DNA"/>
</dbReference>
<evidence type="ECO:0000256" key="12">
    <source>
        <dbReference type="SAM" id="MobiDB-lite"/>
    </source>
</evidence>